<comment type="caution">
    <text evidence="1">The sequence shown here is derived from an EMBL/GenBank/DDBJ whole genome shotgun (WGS) entry which is preliminary data.</text>
</comment>
<name>A0A830CKL9_9LAMI</name>
<protein>
    <submittedName>
        <fullName evidence="1">Hua2-like protein 2</fullName>
    </submittedName>
</protein>
<dbReference type="AlphaFoldDB" id="A0A830CKL9"/>
<organism evidence="1 2">
    <name type="scientific">Phtheirospermum japonicum</name>
    <dbReference type="NCBI Taxonomy" id="374723"/>
    <lineage>
        <taxon>Eukaryota</taxon>
        <taxon>Viridiplantae</taxon>
        <taxon>Streptophyta</taxon>
        <taxon>Embryophyta</taxon>
        <taxon>Tracheophyta</taxon>
        <taxon>Spermatophyta</taxon>
        <taxon>Magnoliopsida</taxon>
        <taxon>eudicotyledons</taxon>
        <taxon>Gunneridae</taxon>
        <taxon>Pentapetalae</taxon>
        <taxon>asterids</taxon>
        <taxon>lamiids</taxon>
        <taxon>Lamiales</taxon>
        <taxon>Orobanchaceae</taxon>
        <taxon>Orobanchaceae incertae sedis</taxon>
        <taxon>Phtheirospermum</taxon>
    </lineage>
</organism>
<sequence>MERAVMLLLQSIWRDEFNCCHVLEDVDCELEMEDVSPSCEVEITSTTNIAQTNCTQTSHHQSASHFSGRASNGPQPMNGGKGYYHLCPPHLAPSNQFSYIQEQRIQSRKDIPIPRDSIHIMRRIGISIGTGTDIGLLDLMILESTGGNHCLQYLVHTIAVVLGWPTHQRRTMVYPLSQKYQTIGGIALPGPCAGIIVLTGHKVLFQCQIEVQNLGNQDNLSSGSCIKLVNSSLWALRKTTKTALLVVPTVYILERYIYYL</sequence>
<reference evidence="1" key="1">
    <citation type="submission" date="2020-07" db="EMBL/GenBank/DDBJ databases">
        <title>Ethylene signaling mediates host invasion by parasitic plants.</title>
        <authorList>
            <person name="Yoshida S."/>
        </authorList>
    </citation>
    <scope>NUCLEOTIDE SEQUENCE</scope>
    <source>
        <strain evidence="1">Okayama</strain>
    </source>
</reference>
<evidence type="ECO:0000313" key="2">
    <source>
        <dbReference type="Proteomes" id="UP000653305"/>
    </source>
</evidence>
<proteinExistence type="predicted"/>
<keyword evidence="2" id="KW-1185">Reference proteome</keyword>
<accession>A0A830CKL9</accession>
<evidence type="ECO:0000313" key="1">
    <source>
        <dbReference type="EMBL" id="GFP95635.1"/>
    </source>
</evidence>
<dbReference type="Proteomes" id="UP000653305">
    <property type="component" value="Unassembled WGS sequence"/>
</dbReference>
<gene>
    <name evidence="1" type="ORF">PHJA_001707700</name>
</gene>
<dbReference type="EMBL" id="BMAC01000401">
    <property type="protein sequence ID" value="GFP95635.1"/>
    <property type="molecule type" value="Genomic_DNA"/>
</dbReference>